<dbReference type="Pfam" id="PF24035">
    <property type="entry name" value="DUF7344"/>
    <property type="match status" value="1"/>
</dbReference>
<accession>M0IRL0</accession>
<comment type="caution">
    <text evidence="4">The sequence shown here is derived from an EMBL/GenBank/DDBJ whole genome shotgun (WGS) entry which is preliminary data.</text>
</comment>
<feature type="transmembrane region" description="Helical" evidence="2">
    <location>
        <begin position="142"/>
        <end position="162"/>
    </location>
</feature>
<sequence length="188" mass="20212">MLDDRPRLGGVTEARRRNTIVSLVNDRPRSRYTIGELAVELAAWFRAETDGVVPTDEEIHRTLYDFDLPYLDAAGEIVYDPATGVIQPINGDDPSREAFEGGPPRLDRRPEAVKARKRHTEPNGATTSTPDTSTGELPATGLLNVAVVCLGIAGLVIGAFGPGPADRVHAFGPVALVVCFFGYRGATE</sequence>
<feature type="compositionally biased region" description="Basic and acidic residues" evidence="1">
    <location>
        <begin position="93"/>
        <end position="114"/>
    </location>
</feature>
<reference evidence="4 5" key="1">
    <citation type="journal article" date="2014" name="PLoS Genet.">
        <title>Phylogenetically driven sequencing of extremely halophilic archaea reveals strategies for static and dynamic osmo-response.</title>
        <authorList>
            <person name="Becker E.A."/>
            <person name="Seitzer P.M."/>
            <person name="Tritt A."/>
            <person name="Larsen D."/>
            <person name="Krusor M."/>
            <person name="Yao A.I."/>
            <person name="Wu D."/>
            <person name="Madern D."/>
            <person name="Eisen J.A."/>
            <person name="Darling A.E."/>
            <person name="Facciotti M.T."/>
        </authorList>
    </citation>
    <scope>NUCLEOTIDE SEQUENCE [LARGE SCALE GENOMIC DNA]</scope>
    <source>
        <strain evidence="4 5">ATCC BAA-1512</strain>
    </source>
</reference>
<feature type="transmembrane region" description="Helical" evidence="2">
    <location>
        <begin position="168"/>
        <end position="186"/>
    </location>
</feature>
<dbReference type="InterPro" id="IPR055768">
    <property type="entry name" value="DUF7344"/>
</dbReference>
<dbReference type="PATRIC" id="fig|662479.7.peg.521"/>
<evidence type="ECO:0000259" key="3">
    <source>
        <dbReference type="Pfam" id="PF24035"/>
    </source>
</evidence>
<feature type="compositionally biased region" description="Polar residues" evidence="1">
    <location>
        <begin position="123"/>
        <end position="135"/>
    </location>
</feature>
<protein>
    <recommendedName>
        <fullName evidence="3">DUF7344 domain-containing protein</fullName>
    </recommendedName>
</protein>
<proteinExistence type="predicted"/>
<keyword evidence="2" id="KW-0812">Transmembrane</keyword>
<dbReference type="EMBL" id="AOLN01000004">
    <property type="protein sequence ID" value="ELZ98094.1"/>
    <property type="molecule type" value="Genomic_DNA"/>
</dbReference>
<feature type="domain" description="DUF7344" evidence="3">
    <location>
        <begin position="14"/>
        <end position="86"/>
    </location>
</feature>
<gene>
    <name evidence="4" type="ORF">C440_02563</name>
</gene>
<evidence type="ECO:0000313" key="4">
    <source>
        <dbReference type="EMBL" id="ELZ98094.1"/>
    </source>
</evidence>
<evidence type="ECO:0000256" key="2">
    <source>
        <dbReference type="SAM" id="Phobius"/>
    </source>
</evidence>
<keyword evidence="2" id="KW-0472">Membrane</keyword>
<organism evidence="4 5">
    <name type="scientific">Haloferax mucosum ATCC BAA-1512</name>
    <dbReference type="NCBI Taxonomy" id="662479"/>
    <lineage>
        <taxon>Archaea</taxon>
        <taxon>Methanobacteriati</taxon>
        <taxon>Methanobacteriota</taxon>
        <taxon>Stenosarchaea group</taxon>
        <taxon>Halobacteria</taxon>
        <taxon>Halobacteriales</taxon>
        <taxon>Haloferacaceae</taxon>
        <taxon>Haloferax</taxon>
    </lineage>
</organism>
<evidence type="ECO:0000256" key="1">
    <source>
        <dbReference type="SAM" id="MobiDB-lite"/>
    </source>
</evidence>
<dbReference type="AlphaFoldDB" id="M0IRL0"/>
<keyword evidence="2" id="KW-1133">Transmembrane helix</keyword>
<feature type="region of interest" description="Disordered" evidence="1">
    <location>
        <begin position="89"/>
        <end position="137"/>
    </location>
</feature>
<name>M0IRL0_9EURY</name>
<evidence type="ECO:0000313" key="5">
    <source>
        <dbReference type="Proteomes" id="UP000011550"/>
    </source>
</evidence>
<keyword evidence="5" id="KW-1185">Reference proteome</keyword>
<dbReference type="Proteomes" id="UP000011550">
    <property type="component" value="Unassembled WGS sequence"/>
</dbReference>